<dbReference type="RefSeq" id="WP_132623456.1">
    <property type="nucleotide sequence ID" value="NZ_SMKQ01000345.1"/>
</dbReference>
<accession>A0A4R4XI49</accession>
<dbReference type="SUPFAM" id="SSF140453">
    <property type="entry name" value="EsxAB dimer-like"/>
    <property type="match status" value="1"/>
</dbReference>
<reference evidence="2 3" key="1">
    <citation type="submission" date="2019-03" db="EMBL/GenBank/DDBJ databases">
        <title>Draft genome sequences of novel Actinobacteria.</title>
        <authorList>
            <person name="Sahin N."/>
            <person name="Ay H."/>
            <person name="Saygin H."/>
        </authorList>
    </citation>
    <scope>NUCLEOTIDE SEQUENCE [LARGE SCALE GENOMIC DNA]</scope>
    <source>
        <strain evidence="2 3">CH32</strain>
    </source>
</reference>
<proteinExistence type="predicted"/>
<evidence type="ECO:0008006" key="4">
    <source>
        <dbReference type="Google" id="ProtNLM"/>
    </source>
</evidence>
<gene>
    <name evidence="2" type="ORF">E1286_45760</name>
</gene>
<dbReference type="InterPro" id="IPR036689">
    <property type="entry name" value="ESAT-6-like_sf"/>
</dbReference>
<feature type="compositionally biased region" description="Low complexity" evidence="1">
    <location>
        <begin position="284"/>
        <end position="322"/>
    </location>
</feature>
<dbReference type="Gene3D" id="1.10.287.1060">
    <property type="entry name" value="ESAT-6-like"/>
    <property type="match status" value="1"/>
</dbReference>
<dbReference type="OrthoDB" id="3535952at2"/>
<protein>
    <recommendedName>
        <fullName evidence="4">WXG100 family type VII secretion target</fullName>
    </recommendedName>
</protein>
<evidence type="ECO:0000313" key="2">
    <source>
        <dbReference type="EMBL" id="TDD30701.1"/>
    </source>
</evidence>
<evidence type="ECO:0000313" key="3">
    <source>
        <dbReference type="Proteomes" id="UP000295302"/>
    </source>
</evidence>
<feature type="region of interest" description="Disordered" evidence="1">
    <location>
        <begin position="177"/>
        <end position="209"/>
    </location>
</feature>
<keyword evidence="3" id="KW-1185">Reference proteome</keyword>
<dbReference type="AlphaFoldDB" id="A0A4R4XI49"/>
<feature type="compositionally biased region" description="Low complexity" evidence="1">
    <location>
        <begin position="333"/>
        <end position="349"/>
    </location>
</feature>
<comment type="caution">
    <text evidence="2">The sequence shown here is derived from an EMBL/GenBank/DDBJ whole genome shotgun (WGS) entry which is preliminary data.</text>
</comment>
<feature type="region of interest" description="Disordered" evidence="1">
    <location>
        <begin position="227"/>
        <end position="349"/>
    </location>
</feature>
<dbReference type="Proteomes" id="UP000295302">
    <property type="component" value="Unassembled WGS sequence"/>
</dbReference>
<organism evidence="2 3">
    <name type="scientific">Nonomuraea terrae</name>
    <dbReference type="NCBI Taxonomy" id="2530383"/>
    <lineage>
        <taxon>Bacteria</taxon>
        <taxon>Bacillati</taxon>
        <taxon>Actinomycetota</taxon>
        <taxon>Actinomycetes</taxon>
        <taxon>Streptosporangiales</taxon>
        <taxon>Streptosporangiaceae</taxon>
        <taxon>Nonomuraea</taxon>
    </lineage>
</organism>
<sequence length="448" mass="44565">MGSEREVVVIADFSRTPQGEWPSNTKPEIKGWLDGTDPGYVSGAGQTYMNAASKIEQAVNALEEHAGKILNIWTGPDAVQARTALELLHASGNELRGKLSLMGQALQTYSGHLSDARTRVNEKQDVPAGVGTEAETRVVQEALDNTHAQRTLHDLNQQIKSIYDLTVPHDISFELPTVSIPEAPAETDDPRYPTGSGTRGPTFGSSGYDGAGSYDDGGYGSGSYGTGSSGTGGGSGGSGSNGGSGGSGAGGQNLGGSNPGGQNGSDPGGPGTGDPSAPGPVPGDPGTNPGQGQPQVPGGGDTVPPVIGGDGTTVTDGANGTDPTRTDMASYQPPATSLTTPTLTPPTTSLTPPGTSFLPPSTIHTPTPVGTPGLPSVIGSLGAGGGPVTALVSGAGRGVAGSASGMPFMPLMGGGAVGDHTDLERSTYLSEDASAWACGHETTDPVIG</sequence>
<evidence type="ECO:0000256" key="1">
    <source>
        <dbReference type="SAM" id="MobiDB-lite"/>
    </source>
</evidence>
<dbReference type="EMBL" id="SMKQ01000345">
    <property type="protein sequence ID" value="TDD30701.1"/>
    <property type="molecule type" value="Genomic_DNA"/>
</dbReference>
<name>A0A4R4XI49_9ACTN</name>
<feature type="compositionally biased region" description="Gly residues" evidence="1">
    <location>
        <begin position="227"/>
        <end position="272"/>
    </location>
</feature>